<dbReference type="AlphaFoldDB" id="A0A0V0H2E2"/>
<sequence length="77" mass="8603">MDAKSSPDVLCIVPTSQIFLFGCSLWCNNTTACFRAGGCILLSQFFPYIVKFSFDVPVPQHFLNAGCFTSIIFLYYS</sequence>
<reference evidence="1" key="1">
    <citation type="submission" date="2015-12" db="EMBL/GenBank/DDBJ databases">
        <title>Gene expression during late stages of embryo sac development: a critical building block for successful pollen-pistil interactions.</title>
        <authorList>
            <person name="Liu Y."/>
            <person name="Joly V."/>
            <person name="Sabar M."/>
            <person name="Matton D.P."/>
        </authorList>
    </citation>
    <scope>NUCLEOTIDE SEQUENCE</scope>
</reference>
<proteinExistence type="predicted"/>
<evidence type="ECO:0000313" key="1">
    <source>
        <dbReference type="EMBL" id="JAP14516.1"/>
    </source>
</evidence>
<dbReference type="PROSITE" id="PS51257">
    <property type="entry name" value="PROKAR_LIPOPROTEIN"/>
    <property type="match status" value="1"/>
</dbReference>
<dbReference type="EMBL" id="GEDG01026456">
    <property type="protein sequence ID" value="JAP14516.1"/>
    <property type="molecule type" value="Transcribed_RNA"/>
</dbReference>
<organism evidence="1">
    <name type="scientific">Solanum chacoense</name>
    <name type="common">Chaco potato</name>
    <dbReference type="NCBI Taxonomy" id="4108"/>
    <lineage>
        <taxon>Eukaryota</taxon>
        <taxon>Viridiplantae</taxon>
        <taxon>Streptophyta</taxon>
        <taxon>Embryophyta</taxon>
        <taxon>Tracheophyta</taxon>
        <taxon>Spermatophyta</taxon>
        <taxon>Magnoliopsida</taxon>
        <taxon>eudicotyledons</taxon>
        <taxon>Gunneridae</taxon>
        <taxon>Pentapetalae</taxon>
        <taxon>asterids</taxon>
        <taxon>lamiids</taxon>
        <taxon>Solanales</taxon>
        <taxon>Solanaceae</taxon>
        <taxon>Solanoideae</taxon>
        <taxon>Solaneae</taxon>
        <taxon>Solanum</taxon>
    </lineage>
</organism>
<protein>
    <submittedName>
        <fullName evidence="1">Putative ovule protein</fullName>
    </submittedName>
</protein>
<name>A0A0V0H2E2_SOLCH</name>
<accession>A0A0V0H2E2</accession>